<keyword evidence="4 6" id="KW-0472">Membrane</keyword>
<feature type="compositionally biased region" description="Polar residues" evidence="5">
    <location>
        <begin position="1"/>
        <end position="14"/>
    </location>
</feature>
<dbReference type="EMBL" id="KB097143">
    <property type="protein sequence ID" value="ESN98804.1"/>
    <property type="molecule type" value="Genomic_DNA"/>
</dbReference>
<dbReference type="AlphaFoldDB" id="T1G938"/>
<dbReference type="InterPro" id="IPR004031">
    <property type="entry name" value="PMP22/EMP/MP20/Claudin"/>
</dbReference>
<organism evidence="8 9">
    <name type="scientific">Helobdella robusta</name>
    <name type="common">Californian leech</name>
    <dbReference type="NCBI Taxonomy" id="6412"/>
    <lineage>
        <taxon>Eukaryota</taxon>
        <taxon>Metazoa</taxon>
        <taxon>Spiralia</taxon>
        <taxon>Lophotrochozoa</taxon>
        <taxon>Annelida</taxon>
        <taxon>Clitellata</taxon>
        <taxon>Hirudinea</taxon>
        <taxon>Rhynchobdellida</taxon>
        <taxon>Glossiphoniidae</taxon>
        <taxon>Helobdella</taxon>
    </lineage>
</organism>
<dbReference type="FunFam" id="1.20.140.150:FF:000054">
    <property type="entry name" value="Protein CBG14510"/>
    <property type="match status" value="1"/>
</dbReference>
<feature type="region of interest" description="Disordered" evidence="5">
    <location>
        <begin position="1"/>
        <end position="22"/>
    </location>
</feature>
<proteinExistence type="predicted"/>
<dbReference type="EnsemblMetazoa" id="HelroT94914">
    <property type="protein sequence ID" value="HelroP94914"/>
    <property type="gene ID" value="HelroG94914"/>
</dbReference>
<evidence type="ECO:0000313" key="7">
    <source>
        <dbReference type="EMBL" id="ESN98804.1"/>
    </source>
</evidence>
<comment type="subcellular location">
    <subcellularLocation>
        <location evidence="1">Membrane</location>
        <topology evidence="1">Multi-pass membrane protein</topology>
    </subcellularLocation>
</comment>
<dbReference type="CTD" id="20217585"/>
<sequence length="287" mass="33224">MSDTSESALTTSESKPPLELSSDHRQIILPPVKHQPPLLKNTPTKKQDTKKKRYRRYLKLQVILWSVFAVGLLSSFLFLIASLTDDWTIMIPPEPYFVSTERKFMLEWRRGLWRDCMLEYYNMTARDPYTVWQCTGRDFFPTSETIEADDETDHYILDYERSIAAFAVITLVISSMPIFFTWYSIKEPRYIFKRLAGGLYFITAGCAIVCIEVFKHFLAYGRRYLPNSLMRLADYERGYSYYLGCIAVGLYILAGIVIFIVSGKKKGSNARSMKEAVENEPVIIGRI</sequence>
<reference evidence="8" key="3">
    <citation type="submission" date="2015-06" db="UniProtKB">
        <authorList>
            <consortium name="EnsemblMetazoa"/>
        </authorList>
    </citation>
    <scope>IDENTIFICATION</scope>
</reference>
<dbReference type="InterPro" id="IPR050579">
    <property type="entry name" value="PMP-22/EMP/MP20-like"/>
</dbReference>
<feature type="transmembrane region" description="Helical" evidence="6">
    <location>
        <begin position="197"/>
        <end position="219"/>
    </location>
</feature>
<evidence type="ECO:0000313" key="9">
    <source>
        <dbReference type="Proteomes" id="UP000015101"/>
    </source>
</evidence>
<name>T1G938_HELRO</name>
<keyword evidence="3 6" id="KW-1133">Transmembrane helix</keyword>
<evidence type="ECO:0000313" key="8">
    <source>
        <dbReference type="EnsemblMetazoa" id="HelroP94914"/>
    </source>
</evidence>
<evidence type="ECO:0000256" key="2">
    <source>
        <dbReference type="ARBA" id="ARBA00022692"/>
    </source>
</evidence>
<dbReference type="eggNOG" id="ENOG502RZHR">
    <property type="taxonomic scope" value="Eukaryota"/>
</dbReference>
<evidence type="ECO:0000256" key="4">
    <source>
        <dbReference type="ARBA" id="ARBA00023136"/>
    </source>
</evidence>
<evidence type="ECO:0000256" key="1">
    <source>
        <dbReference type="ARBA" id="ARBA00004141"/>
    </source>
</evidence>
<reference evidence="7 9" key="2">
    <citation type="journal article" date="2013" name="Nature">
        <title>Insights into bilaterian evolution from three spiralian genomes.</title>
        <authorList>
            <person name="Simakov O."/>
            <person name="Marletaz F."/>
            <person name="Cho S.J."/>
            <person name="Edsinger-Gonzales E."/>
            <person name="Havlak P."/>
            <person name="Hellsten U."/>
            <person name="Kuo D.H."/>
            <person name="Larsson T."/>
            <person name="Lv J."/>
            <person name="Arendt D."/>
            <person name="Savage R."/>
            <person name="Osoegawa K."/>
            <person name="de Jong P."/>
            <person name="Grimwood J."/>
            <person name="Chapman J.A."/>
            <person name="Shapiro H."/>
            <person name="Aerts A."/>
            <person name="Otillar R.P."/>
            <person name="Terry A.Y."/>
            <person name="Boore J.L."/>
            <person name="Grigoriev I.V."/>
            <person name="Lindberg D.R."/>
            <person name="Seaver E.C."/>
            <person name="Weisblat D.A."/>
            <person name="Putnam N.H."/>
            <person name="Rokhsar D.S."/>
        </authorList>
    </citation>
    <scope>NUCLEOTIDE SEQUENCE</scope>
</reference>
<dbReference type="RefSeq" id="XP_009022591.1">
    <property type="nucleotide sequence ID" value="XM_009024343.1"/>
</dbReference>
<reference evidence="9" key="1">
    <citation type="submission" date="2012-12" db="EMBL/GenBank/DDBJ databases">
        <authorList>
            <person name="Hellsten U."/>
            <person name="Grimwood J."/>
            <person name="Chapman J.A."/>
            <person name="Shapiro H."/>
            <person name="Aerts A."/>
            <person name="Otillar R.P."/>
            <person name="Terry A.Y."/>
            <person name="Boore J.L."/>
            <person name="Simakov O."/>
            <person name="Marletaz F."/>
            <person name="Cho S.-J."/>
            <person name="Edsinger-Gonzales E."/>
            <person name="Havlak P."/>
            <person name="Kuo D.-H."/>
            <person name="Larsson T."/>
            <person name="Lv J."/>
            <person name="Arendt D."/>
            <person name="Savage R."/>
            <person name="Osoegawa K."/>
            <person name="de Jong P."/>
            <person name="Lindberg D.R."/>
            <person name="Seaver E.C."/>
            <person name="Weisblat D.A."/>
            <person name="Putnam N.H."/>
            <person name="Grigoriev I.V."/>
            <person name="Rokhsar D.S."/>
        </authorList>
    </citation>
    <scope>NUCLEOTIDE SEQUENCE</scope>
</reference>
<accession>T1G938</accession>
<feature type="transmembrane region" description="Helical" evidence="6">
    <location>
        <begin position="239"/>
        <end position="261"/>
    </location>
</feature>
<feature type="transmembrane region" description="Helical" evidence="6">
    <location>
        <begin position="163"/>
        <end position="185"/>
    </location>
</feature>
<dbReference type="HOGENOM" id="CLU_078895_0_0_1"/>
<dbReference type="KEGG" id="hro:HELRODRAFT_94914"/>
<keyword evidence="2 6" id="KW-0812">Transmembrane</keyword>
<dbReference type="Pfam" id="PF13903">
    <property type="entry name" value="Claudin_2"/>
    <property type="match status" value="1"/>
</dbReference>
<dbReference type="GeneID" id="20217585"/>
<dbReference type="OrthoDB" id="5917530at2759"/>
<evidence type="ECO:0000256" key="6">
    <source>
        <dbReference type="SAM" id="Phobius"/>
    </source>
</evidence>
<dbReference type="Gene3D" id="1.20.140.150">
    <property type="match status" value="1"/>
</dbReference>
<protein>
    <submittedName>
        <fullName evidence="7 8">Uncharacterized protein</fullName>
    </submittedName>
</protein>
<dbReference type="GO" id="GO:0005886">
    <property type="term" value="C:plasma membrane"/>
    <property type="evidence" value="ECO:0000318"/>
    <property type="project" value="GO_Central"/>
</dbReference>
<dbReference type="PANTHER" id="PTHR10671">
    <property type="entry name" value="EPITHELIAL MEMBRANE PROTEIN-RELATED"/>
    <property type="match status" value="1"/>
</dbReference>
<dbReference type="Proteomes" id="UP000015101">
    <property type="component" value="Unassembled WGS sequence"/>
</dbReference>
<evidence type="ECO:0000256" key="5">
    <source>
        <dbReference type="SAM" id="MobiDB-lite"/>
    </source>
</evidence>
<dbReference type="InParanoid" id="T1G938"/>
<keyword evidence="9" id="KW-1185">Reference proteome</keyword>
<dbReference type="PANTHER" id="PTHR10671:SF82">
    <property type="entry name" value="GH19567P"/>
    <property type="match status" value="1"/>
</dbReference>
<dbReference type="OMA" id="FYHHRYM"/>
<dbReference type="EMBL" id="AMQM01001057">
    <property type="status" value="NOT_ANNOTATED_CDS"/>
    <property type="molecule type" value="Genomic_DNA"/>
</dbReference>
<gene>
    <name evidence="8" type="primary">20217585</name>
    <name evidence="7" type="ORF">HELRODRAFT_94914</name>
</gene>
<evidence type="ECO:0000256" key="3">
    <source>
        <dbReference type="ARBA" id="ARBA00022989"/>
    </source>
</evidence>
<feature type="transmembrane region" description="Helical" evidence="6">
    <location>
        <begin position="62"/>
        <end position="83"/>
    </location>
</feature>